<reference evidence="1 2" key="1">
    <citation type="submission" date="2018-12" db="EMBL/GenBank/DDBJ databases">
        <title>Draft genome sequence of Embleya hyalina NBRC 13850T.</title>
        <authorList>
            <person name="Komaki H."/>
            <person name="Hosoyama A."/>
            <person name="Kimura A."/>
            <person name="Ichikawa N."/>
            <person name="Tamura T."/>
        </authorList>
    </citation>
    <scope>NUCLEOTIDE SEQUENCE [LARGE SCALE GENOMIC DNA]</scope>
    <source>
        <strain evidence="1 2">NBRC 13850</strain>
    </source>
</reference>
<name>A0A401YXE5_9ACTN</name>
<dbReference type="AlphaFoldDB" id="A0A401YXE5"/>
<evidence type="ECO:0000313" key="2">
    <source>
        <dbReference type="Proteomes" id="UP000286931"/>
    </source>
</evidence>
<sequence length="123" mass="13319">MSSLDRDACGDRVVRAVYRSSPCGRQAGCHGGFGLDAHGAGEVITLPWTVGGIRAALPEEPREEFDKVVYDTPLEHLVRRVVLDWALPPEAHEEAEEALERVRRGDYTGVVDADGNPVTGPPT</sequence>
<proteinExistence type="predicted"/>
<organism evidence="1 2">
    <name type="scientific">Embleya hyalina</name>
    <dbReference type="NCBI Taxonomy" id="516124"/>
    <lineage>
        <taxon>Bacteria</taxon>
        <taxon>Bacillati</taxon>
        <taxon>Actinomycetota</taxon>
        <taxon>Actinomycetes</taxon>
        <taxon>Kitasatosporales</taxon>
        <taxon>Streptomycetaceae</taxon>
        <taxon>Embleya</taxon>
    </lineage>
</organism>
<protein>
    <submittedName>
        <fullName evidence="1">Uncharacterized protein</fullName>
    </submittedName>
</protein>
<accession>A0A401YXE5</accession>
<evidence type="ECO:0000313" key="1">
    <source>
        <dbReference type="EMBL" id="GCD99261.1"/>
    </source>
</evidence>
<keyword evidence="2" id="KW-1185">Reference proteome</keyword>
<dbReference type="Proteomes" id="UP000286931">
    <property type="component" value="Unassembled WGS sequence"/>
</dbReference>
<comment type="caution">
    <text evidence="1">The sequence shown here is derived from an EMBL/GenBank/DDBJ whole genome shotgun (WGS) entry which is preliminary data.</text>
</comment>
<gene>
    <name evidence="1" type="ORF">EHYA_06975</name>
</gene>
<dbReference type="EMBL" id="BIFH01000031">
    <property type="protein sequence ID" value="GCD99261.1"/>
    <property type="molecule type" value="Genomic_DNA"/>
</dbReference>